<protein>
    <submittedName>
        <fullName evidence="3">Uncharacterized protein</fullName>
    </submittedName>
</protein>
<dbReference type="AlphaFoldDB" id="A0A8H7CAT1"/>
<feature type="transmembrane region" description="Helical" evidence="2">
    <location>
        <begin position="629"/>
        <end position="649"/>
    </location>
</feature>
<keyword evidence="4" id="KW-1185">Reference proteome</keyword>
<keyword evidence="2" id="KW-0472">Membrane</keyword>
<feature type="transmembrane region" description="Helical" evidence="2">
    <location>
        <begin position="661"/>
        <end position="679"/>
    </location>
</feature>
<reference evidence="3" key="1">
    <citation type="submission" date="2020-05" db="EMBL/GenBank/DDBJ databases">
        <title>Mycena genomes resolve the evolution of fungal bioluminescence.</title>
        <authorList>
            <person name="Tsai I.J."/>
        </authorList>
    </citation>
    <scope>NUCLEOTIDE SEQUENCE</scope>
    <source>
        <strain evidence="3">CCC161011</strain>
    </source>
</reference>
<sequence>MAVESPLNPGVPARKRSSLFRFSLWIAGILGKWSLELIRPLANVLLAGLVLAWVLVNIGRSLFWFKNFSHSQVYQNQTLAEVKNRAAVVRPLIDENQLFDIAVSIWTLPVEEHEGERIAGDMVETPLHSDIVFRGVRLADKHKTATLRYSLPTAILPYNEFLYMDARDNQDTPLRFWPFPLGTPYTGPQSIADRALDSFGISMPLLEFNEFPSKCATDTSKKKLDKDDDDDDESDDWTEDSDDRPVGRWALGVSDIAKNPQHAVKRHPFIVTRTQIRMVDETHIFNRKAFNREHNKLKAMSCGQEMNSIPDYNLCHRLYIQNGNWETRLELQTPDDDTGALRTEWAYAPYMGYGVFSAGPKDLIPIPVTREKCTEFKDPSATDPESIDIEWQLSYTGRSPAKFSSAEMFAIPASKRVPHHESEYKKTKAHDSAELWNGLLGHRFYEDAHPRRRLIINALSAIFYFILAVLDLGYWYTRTSTAYISVSGTTLIALSELIAAFAHIANTAEMDKLWASSAGSQWWSWLWLFLLTLTTRCSLPLLMLKTVTRLEFSGTEGSFFSFIRRVPPTHKERNSERVDSRTSWGLKAGVCISLVAIYYLFSPEEYHVLSAHLPAPGPDDIPTNILARLHAWLFFPLQFTGTLSQLLLNHRFKTFAGSYKAAVVLRSILLVLALMRYSPAVVGRFDARPGLSAPQVVGMIALSVTIWQAATFPKAIQKVEDDDNE</sequence>
<dbReference type="OrthoDB" id="2548253at2759"/>
<feature type="transmembrane region" description="Helical" evidence="2">
    <location>
        <begin position="483"/>
        <end position="505"/>
    </location>
</feature>
<proteinExistence type="predicted"/>
<evidence type="ECO:0000313" key="3">
    <source>
        <dbReference type="EMBL" id="KAF7328888.1"/>
    </source>
</evidence>
<accession>A0A8H7CAT1</accession>
<evidence type="ECO:0000313" key="4">
    <source>
        <dbReference type="Proteomes" id="UP000620124"/>
    </source>
</evidence>
<evidence type="ECO:0000256" key="2">
    <source>
        <dbReference type="SAM" id="Phobius"/>
    </source>
</evidence>
<name>A0A8H7CAT1_9AGAR</name>
<comment type="caution">
    <text evidence="3">The sequence shown here is derived from an EMBL/GenBank/DDBJ whole genome shotgun (WGS) entry which is preliminary data.</text>
</comment>
<feature type="transmembrane region" description="Helical" evidence="2">
    <location>
        <begin position="584"/>
        <end position="601"/>
    </location>
</feature>
<gene>
    <name evidence="3" type="ORF">MVEN_02518500</name>
</gene>
<organism evidence="3 4">
    <name type="scientific">Mycena venus</name>
    <dbReference type="NCBI Taxonomy" id="2733690"/>
    <lineage>
        <taxon>Eukaryota</taxon>
        <taxon>Fungi</taxon>
        <taxon>Dikarya</taxon>
        <taxon>Basidiomycota</taxon>
        <taxon>Agaricomycotina</taxon>
        <taxon>Agaricomycetes</taxon>
        <taxon>Agaricomycetidae</taxon>
        <taxon>Agaricales</taxon>
        <taxon>Marasmiineae</taxon>
        <taxon>Mycenaceae</taxon>
        <taxon>Mycena</taxon>
    </lineage>
</organism>
<dbReference type="EMBL" id="JACAZI010000034">
    <property type="protein sequence ID" value="KAF7328888.1"/>
    <property type="molecule type" value="Genomic_DNA"/>
</dbReference>
<feature type="transmembrane region" description="Helical" evidence="2">
    <location>
        <begin position="525"/>
        <end position="544"/>
    </location>
</feature>
<evidence type="ECO:0000256" key="1">
    <source>
        <dbReference type="SAM" id="MobiDB-lite"/>
    </source>
</evidence>
<keyword evidence="2" id="KW-0812">Transmembrane</keyword>
<keyword evidence="2" id="KW-1133">Transmembrane helix</keyword>
<feature type="region of interest" description="Disordered" evidence="1">
    <location>
        <begin position="217"/>
        <end position="243"/>
    </location>
</feature>
<feature type="compositionally biased region" description="Acidic residues" evidence="1">
    <location>
        <begin position="227"/>
        <end position="242"/>
    </location>
</feature>
<dbReference type="Proteomes" id="UP000620124">
    <property type="component" value="Unassembled WGS sequence"/>
</dbReference>
<feature type="transmembrane region" description="Helical" evidence="2">
    <location>
        <begin position="454"/>
        <end position="476"/>
    </location>
</feature>